<dbReference type="PANTHER" id="PTHR30613">
    <property type="entry name" value="UNCHARACTERIZED PROTEIN YBIU-RELATED"/>
    <property type="match status" value="1"/>
</dbReference>
<dbReference type="OrthoDB" id="8249012at2759"/>
<reference evidence="1" key="1">
    <citation type="submission" date="2014-09" db="EMBL/GenBank/DDBJ databases">
        <title>Draft genome sequence of an oleaginous Mucoromycotina fungus Mucor ambiguus NBRC6742.</title>
        <authorList>
            <person name="Takeda I."/>
            <person name="Yamane N."/>
            <person name="Morita T."/>
            <person name="Tamano K."/>
            <person name="Machida M."/>
            <person name="Baker S."/>
            <person name="Koike H."/>
        </authorList>
    </citation>
    <scope>NUCLEOTIDE SEQUENCE</scope>
    <source>
        <strain evidence="1">NBRC 6742</strain>
    </source>
</reference>
<name>A0A0C9MJB2_9FUNG</name>
<dbReference type="Gene3D" id="2.60.120.330">
    <property type="entry name" value="B-lactam Antibiotic, Isopenicillin N Synthase, Chain"/>
    <property type="match status" value="2"/>
</dbReference>
<accession>A0A0C9MJB2</accession>
<evidence type="ECO:0000313" key="2">
    <source>
        <dbReference type="Proteomes" id="UP000053815"/>
    </source>
</evidence>
<organism evidence="1">
    <name type="scientific">Mucor ambiguus</name>
    <dbReference type="NCBI Taxonomy" id="91626"/>
    <lineage>
        <taxon>Eukaryota</taxon>
        <taxon>Fungi</taxon>
        <taxon>Fungi incertae sedis</taxon>
        <taxon>Mucoromycota</taxon>
        <taxon>Mucoromycotina</taxon>
        <taxon>Mucoromycetes</taxon>
        <taxon>Mucorales</taxon>
        <taxon>Mucorineae</taxon>
        <taxon>Mucoraceae</taxon>
        <taxon>Mucor</taxon>
    </lineage>
</organism>
<dbReference type="InterPro" id="IPR010856">
    <property type="entry name" value="Gig2-like"/>
</dbReference>
<protein>
    <recommendedName>
        <fullName evidence="3">DUF1479-domain-containing protein</fullName>
    </recommendedName>
</protein>
<dbReference type="Proteomes" id="UP000053815">
    <property type="component" value="Unassembled WGS sequence"/>
</dbReference>
<evidence type="ECO:0008006" key="3">
    <source>
        <dbReference type="Google" id="ProtNLM"/>
    </source>
</evidence>
<evidence type="ECO:0000313" key="1">
    <source>
        <dbReference type="EMBL" id="GAN07504.1"/>
    </source>
</evidence>
<dbReference type="STRING" id="91626.A0A0C9MJB2"/>
<gene>
    <name evidence="1" type="ORF">MAM1_0163d07001</name>
</gene>
<sequence>MMMMNTQQQQQQSIKPKGDISSVFSHLGGKETQLDPRLLALKKEIAPKDPAILKAAYQRLLQSFEKETPEIKQKGSSIVPQVEFEEIQANNGRFPANIEAEIRCRGCVVIRNVIPEQEARGYKDQIKSYLANHPGQVEGFPKNDPQVWELYWSQSQVNARSHPRFESATLALNQLWHAQDDAVIDLSKNLGYCDRLRIRNPGDQSFALQEHVDSGSIERWQDPEYPRMDYYNSPGGCSVFRNFQGWVAMSDIKTGAGTLRVCPLLQQSVAYFLMKPLIEEYIDKNDYLGALPGLCQGIGKIDYPHIIDSMISMPDVKPGDAVFWHCDQVHAVEQKNESEVDSSVLYIPSVPLCRINSEYLKIQRDAFEKGLTPPDFPGNHFEETFEDRAKPDTVSDTVKLNMGLTPYPELSADAIEGQKKALAAHHRILGFA</sequence>
<proteinExistence type="predicted"/>
<dbReference type="Pfam" id="PF07350">
    <property type="entry name" value="Gig2-like"/>
    <property type="match status" value="1"/>
</dbReference>
<dbReference type="EMBL" id="DF836452">
    <property type="protein sequence ID" value="GAN07504.1"/>
    <property type="molecule type" value="Genomic_DNA"/>
</dbReference>
<dbReference type="AlphaFoldDB" id="A0A0C9MJB2"/>
<dbReference type="PANTHER" id="PTHR30613:SF1">
    <property type="entry name" value="DUF1479 DOMAIN PROTEIN (AFU_ORTHOLOGUE AFUA_5G09280)"/>
    <property type="match status" value="1"/>
</dbReference>
<keyword evidence="2" id="KW-1185">Reference proteome</keyword>
<dbReference type="InterPro" id="IPR027443">
    <property type="entry name" value="IPNS-like_sf"/>
</dbReference>
<dbReference type="SUPFAM" id="SSF51197">
    <property type="entry name" value="Clavaminate synthase-like"/>
    <property type="match status" value="1"/>
</dbReference>